<feature type="compositionally biased region" description="Polar residues" evidence="1">
    <location>
        <begin position="178"/>
        <end position="188"/>
    </location>
</feature>
<accession>A0A136INR0</accession>
<protein>
    <submittedName>
        <fullName evidence="2">Uncharacterized protein</fullName>
    </submittedName>
</protein>
<dbReference type="SUPFAM" id="SSF50729">
    <property type="entry name" value="PH domain-like"/>
    <property type="match status" value="1"/>
</dbReference>
<feature type="compositionally biased region" description="Basic and acidic residues" evidence="1">
    <location>
        <begin position="223"/>
        <end position="234"/>
    </location>
</feature>
<sequence length="234" mass="26011">MSINWVMLSRSGQFEPLPDETPQLKTRGRISLSLTAEKQTPGSRPWSLKCDNGTAYITSHRIIYLPAASTDAFQGFSARILDLEDSRTPTGSHMWGFGAWYWEAEFRPVPGGNIPTDVTRAKVQLTFNESGVSDWQSKYTEIRSRIQHLSQIGQLQNMHGEQLPSYTPAPGAAAGRIQTESATAAVTRQADEATQQRRAGQGVPDDAPPGYDEAQAQAISEQFDERERQDNERQ</sequence>
<proteinExistence type="predicted"/>
<dbReference type="AlphaFoldDB" id="A0A136INR0"/>
<dbReference type="EMBL" id="KQ964269">
    <property type="protein sequence ID" value="KXJ86309.1"/>
    <property type="molecule type" value="Genomic_DNA"/>
</dbReference>
<dbReference type="STRING" id="196109.A0A136INR0"/>
<dbReference type="PANTHER" id="PTHR31606">
    <property type="entry name" value="WW DOMAIN BINDING PROTEIN 2, ISOFORM E"/>
    <property type="match status" value="1"/>
</dbReference>
<evidence type="ECO:0000256" key="1">
    <source>
        <dbReference type="SAM" id="MobiDB-lite"/>
    </source>
</evidence>
<evidence type="ECO:0000313" key="2">
    <source>
        <dbReference type="EMBL" id="KXJ86309.1"/>
    </source>
</evidence>
<gene>
    <name evidence="2" type="ORF">Micbo1qcDRAFT_198417</name>
</gene>
<name>A0A136INR0_9PEZI</name>
<dbReference type="GO" id="GO:0005634">
    <property type="term" value="C:nucleus"/>
    <property type="evidence" value="ECO:0007669"/>
    <property type="project" value="TreeGrafter"/>
</dbReference>
<organism evidence="2 3">
    <name type="scientific">Microdochium bolleyi</name>
    <dbReference type="NCBI Taxonomy" id="196109"/>
    <lineage>
        <taxon>Eukaryota</taxon>
        <taxon>Fungi</taxon>
        <taxon>Dikarya</taxon>
        <taxon>Ascomycota</taxon>
        <taxon>Pezizomycotina</taxon>
        <taxon>Sordariomycetes</taxon>
        <taxon>Xylariomycetidae</taxon>
        <taxon>Xylariales</taxon>
        <taxon>Microdochiaceae</taxon>
        <taxon>Microdochium</taxon>
    </lineage>
</organism>
<evidence type="ECO:0000313" key="3">
    <source>
        <dbReference type="Proteomes" id="UP000070501"/>
    </source>
</evidence>
<dbReference type="Proteomes" id="UP000070501">
    <property type="component" value="Unassembled WGS sequence"/>
</dbReference>
<keyword evidence="3" id="KW-1185">Reference proteome</keyword>
<dbReference type="InParanoid" id="A0A136INR0"/>
<feature type="region of interest" description="Disordered" evidence="1">
    <location>
        <begin position="161"/>
        <end position="234"/>
    </location>
</feature>
<dbReference type="OrthoDB" id="1259151at2759"/>
<dbReference type="GO" id="GO:0031490">
    <property type="term" value="F:chromatin DNA binding"/>
    <property type="evidence" value="ECO:0007669"/>
    <property type="project" value="TreeGrafter"/>
</dbReference>
<dbReference type="CDD" id="cd13214">
    <property type="entry name" value="PH-GRAM_WBP2"/>
    <property type="match status" value="1"/>
</dbReference>
<reference evidence="3" key="1">
    <citation type="submission" date="2016-02" db="EMBL/GenBank/DDBJ databases">
        <title>Draft genome sequence of Microdochium bolleyi, a fungal endophyte of beachgrass.</title>
        <authorList>
            <consortium name="DOE Joint Genome Institute"/>
            <person name="David A.S."/>
            <person name="May G."/>
            <person name="Haridas S."/>
            <person name="Lim J."/>
            <person name="Wang M."/>
            <person name="Labutti K."/>
            <person name="Lipzen A."/>
            <person name="Barry K."/>
            <person name="Grigoriev I.V."/>
        </authorList>
    </citation>
    <scope>NUCLEOTIDE SEQUENCE [LARGE SCALE GENOMIC DNA]</scope>
    <source>
        <strain evidence="3">J235TASD1</strain>
    </source>
</reference>
<dbReference type="InterPro" id="IPR044852">
    <property type="entry name" value="WBP2-like"/>
</dbReference>
<dbReference type="PANTHER" id="PTHR31606:SF1">
    <property type="entry name" value="WW DOMAIN BINDING PROTEIN 2, ISOFORM E"/>
    <property type="match status" value="1"/>
</dbReference>
<dbReference type="GO" id="GO:0003713">
    <property type="term" value="F:transcription coactivator activity"/>
    <property type="evidence" value="ECO:0007669"/>
    <property type="project" value="InterPro"/>
</dbReference>